<reference evidence="2" key="1">
    <citation type="submission" date="2016-10" db="EMBL/GenBank/DDBJ databases">
        <authorList>
            <person name="Varghese N."/>
            <person name="Submissions S."/>
        </authorList>
    </citation>
    <scope>NUCLEOTIDE SEQUENCE [LARGE SCALE GENOMIC DNA]</scope>
    <source>
        <strain evidence="2">CGMCC 1.10218</strain>
    </source>
</reference>
<gene>
    <name evidence="1" type="ORF">SAMN04488058_104145</name>
</gene>
<proteinExistence type="predicted"/>
<dbReference type="STRING" id="856736.SAMN04488058_104145"/>
<evidence type="ECO:0000313" key="2">
    <source>
        <dbReference type="Proteomes" id="UP000199223"/>
    </source>
</evidence>
<dbReference type="PROSITE" id="PS51257">
    <property type="entry name" value="PROKAR_LIPOPROTEIN"/>
    <property type="match status" value="1"/>
</dbReference>
<dbReference type="Proteomes" id="UP000199223">
    <property type="component" value="Unassembled WGS sequence"/>
</dbReference>
<organism evidence="1 2">
    <name type="scientific">Deinococcus reticulitermitis</name>
    <dbReference type="NCBI Taxonomy" id="856736"/>
    <lineage>
        <taxon>Bacteria</taxon>
        <taxon>Thermotogati</taxon>
        <taxon>Deinococcota</taxon>
        <taxon>Deinococci</taxon>
        <taxon>Deinococcales</taxon>
        <taxon>Deinococcaceae</taxon>
        <taxon>Deinococcus</taxon>
    </lineage>
</organism>
<protein>
    <submittedName>
        <fullName evidence="1">Uncharacterized protein</fullName>
    </submittedName>
</protein>
<keyword evidence="2" id="KW-1185">Reference proteome</keyword>
<accession>A0A1H6WHD6</accession>
<sequence length="270" mass="29817">MRSDEAMRASFPWSLGLLLGVLLSSCDLGASASDRLRGPGGVEVRVFELLYGDVMMPASPGSLRFSPMLTLDAFFPAPLDSATLDAVTLIRTRDGQRVPLGRDLALPQDTQLSLDVRDWEHFFEYGGEYRLTFGPGLRRRDGQPAAEWRVSLHTEKRPYRLTWLDERVKRQGNQFSVEAELLNAAGEAVPARAVRVNLVCDQQRSASEGQTVYFAGPVPALAAGERATLTLDLVREHDFQPAPWPDTDFSGCRNQLAEGTGARRATLSLR</sequence>
<dbReference type="EMBL" id="FNZA01000004">
    <property type="protein sequence ID" value="SEJ15126.1"/>
    <property type="molecule type" value="Genomic_DNA"/>
</dbReference>
<evidence type="ECO:0000313" key="1">
    <source>
        <dbReference type="EMBL" id="SEJ15126.1"/>
    </source>
</evidence>
<name>A0A1H6WHD6_9DEIO</name>
<dbReference type="AlphaFoldDB" id="A0A1H6WHD6"/>